<sequence>MVALSNVLKTEEALIARTAFGASFVALFEPMPQRIRSRIAALAMGGARGVEAGRR</sequence>
<evidence type="ECO:0000313" key="2">
    <source>
        <dbReference type="Proteomes" id="UP001526166"/>
    </source>
</evidence>
<keyword evidence="2" id="KW-1185">Reference proteome</keyword>
<evidence type="ECO:0000313" key="1">
    <source>
        <dbReference type="EMBL" id="MCV2879291.1"/>
    </source>
</evidence>
<dbReference type="Proteomes" id="UP001526166">
    <property type="component" value="Unassembled WGS sequence"/>
</dbReference>
<name>A0ABT3A044_9RHOB</name>
<accession>A0ABT3A044</accession>
<organism evidence="1 2">
    <name type="scientific">Sedimentimonas flavescens</name>
    <dbReference type="NCBI Taxonomy" id="2851012"/>
    <lineage>
        <taxon>Bacteria</taxon>
        <taxon>Pseudomonadati</taxon>
        <taxon>Pseudomonadota</taxon>
        <taxon>Alphaproteobacteria</taxon>
        <taxon>Rhodobacterales</taxon>
        <taxon>Rhodobacter group</taxon>
        <taxon>Sedimentimonas</taxon>
    </lineage>
</organism>
<gene>
    <name evidence="1" type="ORF">OE699_10520</name>
</gene>
<protein>
    <submittedName>
        <fullName evidence="1">Uncharacterized protein</fullName>
    </submittedName>
</protein>
<dbReference type="EMBL" id="JAOWKW010000008">
    <property type="protein sequence ID" value="MCV2879291.1"/>
    <property type="molecule type" value="Genomic_DNA"/>
</dbReference>
<comment type="caution">
    <text evidence="1">The sequence shown here is derived from an EMBL/GenBank/DDBJ whole genome shotgun (WGS) entry which is preliminary data.</text>
</comment>
<proteinExistence type="predicted"/>
<reference evidence="1 2" key="1">
    <citation type="submission" date="2022-10" db="EMBL/GenBank/DDBJ databases">
        <title>Sinirhodobacter sp. nov., isolated from ocean surface sediments.</title>
        <authorList>
            <person name="He W."/>
            <person name="Wang L."/>
            <person name="Zhang D.-F."/>
        </authorList>
    </citation>
    <scope>NUCLEOTIDE SEQUENCE [LARGE SCALE GENOMIC DNA]</scope>
    <source>
        <strain evidence="1 2">WL0115</strain>
    </source>
</reference>